<dbReference type="InterPro" id="IPR034086">
    <property type="entry name" value="PMEI_plant"/>
</dbReference>
<keyword evidence="3" id="KW-1185">Reference proteome</keyword>
<proteinExistence type="predicted"/>
<dbReference type="EMBL" id="CABITT030000003">
    <property type="protein sequence ID" value="VVA96606.1"/>
    <property type="molecule type" value="Genomic_DNA"/>
</dbReference>
<evidence type="ECO:0000259" key="1">
    <source>
        <dbReference type="SMART" id="SM00856"/>
    </source>
</evidence>
<evidence type="ECO:0000313" key="3">
    <source>
        <dbReference type="Proteomes" id="UP000489600"/>
    </source>
</evidence>
<dbReference type="OrthoDB" id="764172at2759"/>
<dbReference type="InterPro" id="IPR035513">
    <property type="entry name" value="Invertase/methylesterase_inhib"/>
</dbReference>
<accession>A0A565B4L1</accession>
<feature type="domain" description="Pectinesterase inhibitor" evidence="1">
    <location>
        <begin position="2"/>
        <end position="116"/>
    </location>
</feature>
<dbReference type="Gene3D" id="1.20.140.40">
    <property type="entry name" value="Invertase/pectin methylesterase inhibitor family protein"/>
    <property type="match status" value="1"/>
</dbReference>
<reference evidence="2" key="1">
    <citation type="submission" date="2019-07" db="EMBL/GenBank/DDBJ databases">
        <authorList>
            <person name="Dittberner H."/>
        </authorList>
    </citation>
    <scope>NUCLEOTIDE SEQUENCE [LARGE SCALE GENOMIC DNA]</scope>
</reference>
<comment type="caution">
    <text evidence="2">The sequence shown here is derived from an EMBL/GenBank/DDBJ whole genome shotgun (WGS) entry which is preliminary data.</text>
</comment>
<protein>
    <recommendedName>
        <fullName evidence="1">Pectinesterase inhibitor domain-containing protein</fullName>
    </recommendedName>
</protein>
<dbReference type="Proteomes" id="UP000489600">
    <property type="component" value="Unassembled WGS sequence"/>
</dbReference>
<dbReference type="InterPro" id="IPR006501">
    <property type="entry name" value="Pectinesterase_inhib_dom"/>
</dbReference>
<dbReference type="Pfam" id="PF04043">
    <property type="entry name" value="PMEI"/>
    <property type="match status" value="1"/>
</dbReference>
<gene>
    <name evidence="2" type="ORF">ANE_LOCUS7051</name>
</gene>
<dbReference type="GO" id="GO:0046910">
    <property type="term" value="F:pectinesterase inhibitor activity"/>
    <property type="evidence" value="ECO:0007669"/>
    <property type="project" value="InterPro"/>
</dbReference>
<dbReference type="SUPFAM" id="SSF101148">
    <property type="entry name" value="Plant invertase/pectin methylesterase inhibitor"/>
    <property type="match status" value="1"/>
</dbReference>
<organism evidence="2 3">
    <name type="scientific">Arabis nemorensis</name>
    <dbReference type="NCBI Taxonomy" id="586526"/>
    <lineage>
        <taxon>Eukaryota</taxon>
        <taxon>Viridiplantae</taxon>
        <taxon>Streptophyta</taxon>
        <taxon>Embryophyta</taxon>
        <taxon>Tracheophyta</taxon>
        <taxon>Spermatophyta</taxon>
        <taxon>Magnoliopsida</taxon>
        <taxon>eudicotyledons</taxon>
        <taxon>Gunneridae</taxon>
        <taxon>Pentapetalae</taxon>
        <taxon>rosids</taxon>
        <taxon>malvids</taxon>
        <taxon>Brassicales</taxon>
        <taxon>Brassicaceae</taxon>
        <taxon>Arabideae</taxon>
        <taxon>Arabis</taxon>
    </lineage>
</organism>
<dbReference type="AlphaFoldDB" id="A0A565B4L1"/>
<dbReference type="SMART" id="SM00856">
    <property type="entry name" value="PMEI"/>
    <property type="match status" value="1"/>
</dbReference>
<dbReference type="NCBIfam" id="TIGR01614">
    <property type="entry name" value="PME_inhib"/>
    <property type="match status" value="1"/>
</dbReference>
<dbReference type="CDD" id="cd15797">
    <property type="entry name" value="PMEI"/>
    <property type="match status" value="1"/>
</dbReference>
<name>A0A565B4L1_9BRAS</name>
<sequence>MNIHRLLELAVKKTRAFGLETQALMSDLARVSGNDKQLKQSFEACVQGYGVSIKKLEEAKEFLSKSSFESAYYAVAKAHEYSYVCKDQFEGPSNEPALALNRSEKFISVCHIVWNLAEVLLN</sequence>
<evidence type="ECO:0000313" key="2">
    <source>
        <dbReference type="EMBL" id="VVA96606.1"/>
    </source>
</evidence>